<sequence length="111" mass="12132">MTRKATTANQPDAEVEALKKEIEILKKDLLRLTETLGKVGEETIKSSVEDVKEKISAQIPEERLEQIEALKSQGEEAIEAIRQQQKEHPVGTLLLAAGIGFLLGKVLGGKS</sequence>
<keyword evidence="1" id="KW-0812">Transmembrane</keyword>
<evidence type="ECO:0000313" key="2">
    <source>
        <dbReference type="EMBL" id="BDY13319.1"/>
    </source>
</evidence>
<name>A0ABN6WYH5_9BACT</name>
<evidence type="ECO:0000313" key="3">
    <source>
        <dbReference type="Proteomes" id="UP001321445"/>
    </source>
</evidence>
<reference evidence="2 3" key="1">
    <citation type="submission" date="2023-03" db="EMBL/GenBank/DDBJ databases">
        <title>Description of Hydrogenimonas sp. ISO32.</title>
        <authorList>
            <person name="Mino S."/>
            <person name="Fukazawa S."/>
            <person name="Sawabe T."/>
        </authorList>
    </citation>
    <scope>NUCLEOTIDE SEQUENCE [LARGE SCALE GENOMIC DNA]</scope>
    <source>
        <strain evidence="2 3">ISO32</strain>
    </source>
</reference>
<dbReference type="RefSeq" id="WP_286336275.1">
    <property type="nucleotide sequence ID" value="NZ_AP027370.1"/>
</dbReference>
<keyword evidence="3" id="KW-1185">Reference proteome</keyword>
<evidence type="ECO:0008006" key="4">
    <source>
        <dbReference type="Google" id="ProtNLM"/>
    </source>
</evidence>
<keyword evidence="1" id="KW-1133">Transmembrane helix</keyword>
<protein>
    <recommendedName>
        <fullName evidence="4">DUF883 domain-containing protein</fullName>
    </recommendedName>
</protein>
<evidence type="ECO:0000256" key="1">
    <source>
        <dbReference type="SAM" id="Phobius"/>
    </source>
</evidence>
<organism evidence="2 3">
    <name type="scientific">Hydrogenimonas cancrithermarum</name>
    <dbReference type="NCBI Taxonomy" id="2993563"/>
    <lineage>
        <taxon>Bacteria</taxon>
        <taxon>Pseudomonadati</taxon>
        <taxon>Campylobacterota</taxon>
        <taxon>Epsilonproteobacteria</taxon>
        <taxon>Campylobacterales</taxon>
        <taxon>Hydrogenimonadaceae</taxon>
        <taxon>Hydrogenimonas</taxon>
    </lineage>
</organism>
<gene>
    <name evidence="2" type="ORF">HCR_16310</name>
</gene>
<accession>A0ABN6WYH5</accession>
<feature type="transmembrane region" description="Helical" evidence="1">
    <location>
        <begin position="90"/>
        <end position="108"/>
    </location>
</feature>
<proteinExistence type="predicted"/>
<dbReference type="EMBL" id="AP027370">
    <property type="protein sequence ID" value="BDY13319.1"/>
    <property type="molecule type" value="Genomic_DNA"/>
</dbReference>
<keyword evidence="1" id="KW-0472">Membrane</keyword>
<dbReference type="Proteomes" id="UP001321445">
    <property type="component" value="Chromosome"/>
</dbReference>